<feature type="domain" description="AN1-type" evidence="8">
    <location>
        <begin position="199"/>
        <end position="245"/>
    </location>
</feature>
<dbReference type="SUPFAM" id="SSF118310">
    <property type="entry name" value="AN1-like Zinc finger"/>
    <property type="match status" value="1"/>
</dbReference>
<dbReference type="PANTHER" id="PTHR10634:SF116">
    <property type="entry name" value="ZINC FINGER A20 AND AN1 DOMAIN-CONTAINING STRESS-ASSOCIATED PROTEIN 1"/>
    <property type="match status" value="1"/>
</dbReference>
<evidence type="ECO:0000313" key="9">
    <source>
        <dbReference type="EMBL" id="KAJ0216196.1"/>
    </source>
</evidence>
<proteinExistence type="predicted"/>
<keyword evidence="3 5" id="KW-0863">Zinc-finger</keyword>
<gene>
    <name evidence="9" type="ORF">LSAT_V11C300103080</name>
</gene>
<evidence type="ECO:0000256" key="2">
    <source>
        <dbReference type="ARBA" id="ARBA00022723"/>
    </source>
</evidence>
<dbReference type="PANTHER" id="PTHR10634">
    <property type="entry name" value="AN1-TYPE ZINC FINGER PROTEIN"/>
    <property type="match status" value="1"/>
</dbReference>
<dbReference type="Gene3D" id="1.20.5.4770">
    <property type="match status" value="1"/>
</dbReference>
<name>A0A9R1W0Q3_LACSA</name>
<dbReference type="EMBL" id="NBSK02000003">
    <property type="protein sequence ID" value="KAJ0216196.1"/>
    <property type="molecule type" value="Genomic_DNA"/>
</dbReference>
<dbReference type="InterPro" id="IPR035896">
    <property type="entry name" value="AN1-like_Znf"/>
</dbReference>
<evidence type="ECO:0000259" key="8">
    <source>
        <dbReference type="PROSITE" id="PS51039"/>
    </source>
</evidence>
<reference evidence="9 10" key="1">
    <citation type="journal article" date="2017" name="Nat. Commun.">
        <title>Genome assembly with in vitro proximity ligation data and whole-genome triplication in lettuce.</title>
        <authorList>
            <person name="Reyes-Chin-Wo S."/>
            <person name="Wang Z."/>
            <person name="Yang X."/>
            <person name="Kozik A."/>
            <person name="Arikit S."/>
            <person name="Song C."/>
            <person name="Xia L."/>
            <person name="Froenicke L."/>
            <person name="Lavelle D.O."/>
            <person name="Truco M.J."/>
            <person name="Xia R."/>
            <person name="Zhu S."/>
            <person name="Xu C."/>
            <person name="Xu H."/>
            <person name="Xu X."/>
            <person name="Cox K."/>
            <person name="Korf I."/>
            <person name="Meyers B.C."/>
            <person name="Michelmore R.W."/>
        </authorList>
    </citation>
    <scope>NUCLEOTIDE SEQUENCE [LARGE SCALE GENOMIC DNA]</scope>
    <source>
        <strain evidence="10">cv. Salinas</strain>
        <tissue evidence="9">Seedlings</tissue>
    </source>
</reference>
<evidence type="ECO:0000256" key="4">
    <source>
        <dbReference type="ARBA" id="ARBA00022833"/>
    </source>
</evidence>
<dbReference type="GO" id="GO:0008270">
    <property type="term" value="F:zinc ion binding"/>
    <property type="evidence" value="ECO:0007669"/>
    <property type="project" value="UniProtKB-KW"/>
</dbReference>
<dbReference type="Pfam" id="PF01754">
    <property type="entry name" value="zf-A20"/>
    <property type="match status" value="1"/>
</dbReference>
<accession>A0A9R1W0Q3</accession>
<dbReference type="PROSITE" id="PS51039">
    <property type="entry name" value="ZF_AN1"/>
    <property type="match status" value="1"/>
</dbReference>
<dbReference type="Proteomes" id="UP000235145">
    <property type="component" value="Unassembled WGS sequence"/>
</dbReference>
<keyword evidence="10" id="KW-1185">Reference proteome</keyword>
<evidence type="ECO:0008006" key="11">
    <source>
        <dbReference type="Google" id="ProtNLM"/>
    </source>
</evidence>
<feature type="compositionally biased region" description="Low complexity" evidence="6">
    <location>
        <begin position="174"/>
        <end position="187"/>
    </location>
</feature>
<dbReference type="AlphaFoldDB" id="A0A9R1W0Q3"/>
<feature type="region of interest" description="Disordered" evidence="6">
    <location>
        <begin position="174"/>
        <end position="195"/>
    </location>
</feature>
<evidence type="ECO:0000256" key="5">
    <source>
        <dbReference type="PROSITE-ProRule" id="PRU00449"/>
    </source>
</evidence>
<evidence type="ECO:0000256" key="1">
    <source>
        <dbReference type="ARBA" id="ARBA00003732"/>
    </source>
</evidence>
<dbReference type="FunFam" id="4.10.1110.10:FF:000001">
    <property type="entry name" value="Zinc finger AN1-type containing 6"/>
    <property type="match status" value="1"/>
</dbReference>
<dbReference type="InterPro" id="IPR050652">
    <property type="entry name" value="AN1_A20_ZnFinger"/>
</dbReference>
<comment type="caution">
    <text evidence="9">The sequence shown here is derived from an EMBL/GenBank/DDBJ whole genome shotgun (WGS) entry which is preliminary data.</text>
</comment>
<keyword evidence="4" id="KW-0862">Zinc</keyword>
<evidence type="ECO:0000313" key="10">
    <source>
        <dbReference type="Proteomes" id="UP000235145"/>
    </source>
</evidence>
<sequence length="264" mass="28996">MKGKPHANYGRLQIHHNTTTGAVCVWVAAGGGSQSYHLFIFPISPFSFSFFLQFLFTIFHLHHHISLIIHDSRISTPFIYQLIQNCRDPNSHETQDKTIEMGSDANKMNDATSFQPSEPALCANGCGFFGTAATMNLCSKCFRDLRIQDEQVASAKAAVDKLVNKVVSFPPQSAASPSSSLSPASVPETASQPSTAEEVKVSNRCLTCKKKIGVMGFKCKCGESFCGSHRYPEKHDCEFDFKRSGRDAIAKANPVVKADKVNRI</sequence>
<protein>
    <recommendedName>
        <fullName evidence="11">AN1-type domain-containing protein</fullName>
    </recommendedName>
</protein>
<dbReference type="Pfam" id="PF01428">
    <property type="entry name" value="zf-AN1"/>
    <property type="match status" value="1"/>
</dbReference>
<dbReference type="SUPFAM" id="SSF57716">
    <property type="entry name" value="Glucocorticoid receptor-like (DNA-binding domain)"/>
    <property type="match status" value="1"/>
</dbReference>
<evidence type="ECO:0000256" key="6">
    <source>
        <dbReference type="SAM" id="MobiDB-lite"/>
    </source>
</evidence>
<dbReference type="InterPro" id="IPR002653">
    <property type="entry name" value="Znf_A20"/>
</dbReference>
<dbReference type="GO" id="GO:0003677">
    <property type="term" value="F:DNA binding"/>
    <property type="evidence" value="ECO:0007669"/>
    <property type="project" value="InterPro"/>
</dbReference>
<dbReference type="SMART" id="SM00259">
    <property type="entry name" value="ZnF_A20"/>
    <property type="match status" value="1"/>
</dbReference>
<dbReference type="InterPro" id="IPR000058">
    <property type="entry name" value="Znf_AN1"/>
</dbReference>
<evidence type="ECO:0000259" key="7">
    <source>
        <dbReference type="PROSITE" id="PS51036"/>
    </source>
</evidence>
<dbReference type="GO" id="GO:0043161">
    <property type="term" value="P:proteasome-mediated ubiquitin-dependent protein catabolic process"/>
    <property type="evidence" value="ECO:0000318"/>
    <property type="project" value="GO_Central"/>
</dbReference>
<feature type="domain" description="A20-type" evidence="7">
    <location>
        <begin position="116"/>
        <end position="150"/>
    </location>
</feature>
<dbReference type="PROSITE" id="PS51036">
    <property type="entry name" value="ZF_A20"/>
    <property type="match status" value="1"/>
</dbReference>
<evidence type="ECO:0000256" key="3">
    <source>
        <dbReference type="ARBA" id="ARBA00022771"/>
    </source>
</evidence>
<dbReference type="Gene3D" id="4.10.1110.10">
    <property type="entry name" value="AN1-like Zinc finger"/>
    <property type="match status" value="1"/>
</dbReference>
<organism evidence="9 10">
    <name type="scientific">Lactuca sativa</name>
    <name type="common">Garden lettuce</name>
    <dbReference type="NCBI Taxonomy" id="4236"/>
    <lineage>
        <taxon>Eukaryota</taxon>
        <taxon>Viridiplantae</taxon>
        <taxon>Streptophyta</taxon>
        <taxon>Embryophyta</taxon>
        <taxon>Tracheophyta</taxon>
        <taxon>Spermatophyta</taxon>
        <taxon>Magnoliopsida</taxon>
        <taxon>eudicotyledons</taxon>
        <taxon>Gunneridae</taxon>
        <taxon>Pentapetalae</taxon>
        <taxon>asterids</taxon>
        <taxon>campanulids</taxon>
        <taxon>Asterales</taxon>
        <taxon>Asteraceae</taxon>
        <taxon>Cichorioideae</taxon>
        <taxon>Cichorieae</taxon>
        <taxon>Lactucinae</taxon>
        <taxon>Lactuca</taxon>
    </lineage>
</organism>
<dbReference type="SMART" id="SM00154">
    <property type="entry name" value="ZnF_AN1"/>
    <property type="match status" value="1"/>
</dbReference>
<comment type="function">
    <text evidence="1">May be involved in environmental stress response.</text>
</comment>
<keyword evidence="2" id="KW-0479">Metal-binding</keyword>